<dbReference type="Proteomes" id="UP000499080">
    <property type="component" value="Unassembled WGS sequence"/>
</dbReference>
<dbReference type="AlphaFoldDB" id="A0A4Y2LAE3"/>
<protein>
    <submittedName>
        <fullName evidence="1">Uncharacterized protein</fullName>
    </submittedName>
</protein>
<comment type="caution">
    <text evidence="1">The sequence shown here is derived from an EMBL/GenBank/DDBJ whole genome shotgun (WGS) entry which is preliminary data.</text>
</comment>
<proteinExistence type="predicted"/>
<dbReference type="EMBL" id="BGPR01005507">
    <property type="protein sequence ID" value="GBN10823.1"/>
    <property type="molecule type" value="Genomic_DNA"/>
</dbReference>
<evidence type="ECO:0000313" key="1">
    <source>
        <dbReference type="EMBL" id="GBN10823.1"/>
    </source>
</evidence>
<organism evidence="1 2">
    <name type="scientific">Araneus ventricosus</name>
    <name type="common">Orbweaver spider</name>
    <name type="synonym">Epeira ventricosa</name>
    <dbReference type="NCBI Taxonomy" id="182803"/>
    <lineage>
        <taxon>Eukaryota</taxon>
        <taxon>Metazoa</taxon>
        <taxon>Ecdysozoa</taxon>
        <taxon>Arthropoda</taxon>
        <taxon>Chelicerata</taxon>
        <taxon>Arachnida</taxon>
        <taxon>Araneae</taxon>
        <taxon>Araneomorphae</taxon>
        <taxon>Entelegynae</taxon>
        <taxon>Araneoidea</taxon>
        <taxon>Araneidae</taxon>
        <taxon>Araneus</taxon>
    </lineage>
</organism>
<gene>
    <name evidence="1" type="ORF">AVEN_100376_1</name>
</gene>
<evidence type="ECO:0000313" key="2">
    <source>
        <dbReference type="Proteomes" id="UP000499080"/>
    </source>
</evidence>
<accession>A0A4Y2LAE3</accession>
<reference evidence="1 2" key="1">
    <citation type="journal article" date="2019" name="Sci. Rep.">
        <title>Orb-weaving spider Araneus ventricosus genome elucidates the spidroin gene catalogue.</title>
        <authorList>
            <person name="Kono N."/>
            <person name="Nakamura H."/>
            <person name="Ohtoshi R."/>
            <person name="Moran D.A.P."/>
            <person name="Shinohara A."/>
            <person name="Yoshida Y."/>
            <person name="Fujiwara M."/>
            <person name="Mori M."/>
            <person name="Tomita M."/>
            <person name="Arakawa K."/>
        </authorList>
    </citation>
    <scope>NUCLEOTIDE SEQUENCE [LARGE SCALE GENOMIC DNA]</scope>
</reference>
<name>A0A4Y2LAE3_ARAVE</name>
<keyword evidence="2" id="KW-1185">Reference proteome</keyword>
<sequence>MIFMLYNWCKRDEKVCLFLEAEIYPSFGRTTKNWKPKNSENRRKTKVDNLNYLKSKNAFLQAEIIAMGNSTEELYNLAEYYKNISRSIKANALRKDIKEKASEIKELDSQIFE</sequence>